<gene>
    <name evidence="1" type="ORF">AsAng_0062020</name>
</gene>
<dbReference type="Proteomes" id="UP001060919">
    <property type="component" value="Chromosome"/>
</dbReference>
<dbReference type="KEGG" id="aup:AsAng_0062020"/>
<evidence type="ECO:0000313" key="2">
    <source>
        <dbReference type="Proteomes" id="UP001060919"/>
    </source>
</evidence>
<dbReference type="EMBL" id="AP026867">
    <property type="protein sequence ID" value="BDS15418.1"/>
    <property type="molecule type" value="Genomic_DNA"/>
</dbReference>
<sequence>MKRKEAIYIVKGKQKSALINLGTYELRVISNVQLEQLEEHVELEENLSNFITPDIDAYHKEILDIRLSKASDALSDFSYLDDYIKDGTAYMNVRVICPEEVIPLDRVKALIDWINKRIYHFGITISISDAYDRTLYDNYFSVYKVIQRKRIKADKTSYEPIFLSSPKAIFISKENNLYHYSRDTLAVNGNHIQFIDHEQFNIPKSNIENCKACAFRLTCLDQREVYQIEGNYRYDSICQREVDY</sequence>
<organism evidence="1 2">
    <name type="scientific">Aureispira anguillae</name>
    <dbReference type="NCBI Taxonomy" id="2864201"/>
    <lineage>
        <taxon>Bacteria</taxon>
        <taxon>Pseudomonadati</taxon>
        <taxon>Bacteroidota</taxon>
        <taxon>Saprospiria</taxon>
        <taxon>Saprospirales</taxon>
        <taxon>Saprospiraceae</taxon>
        <taxon>Aureispira</taxon>
    </lineage>
</organism>
<dbReference type="AlphaFoldDB" id="A0A915YLH5"/>
<dbReference type="RefSeq" id="WP_264790577.1">
    <property type="nucleotide sequence ID" value="NZ_AP026867.1"/>
</dbReference>
<name>A0A915YLH5_9BACT</name>
<proteinExistence type="predicted"/>
<reference evidence="1" key="1">
    <citation type="submission" date="2022-09" db="EMBL/GenBank/DDBJ databases">
        <title>Aureispira anguillicida sp. nov., isolated from Leptocephalus of Japanese eel Anguilla japonica.</title>
        <authorList>
            <person name="Yuasa K."/>
            <person name="Mekata T."/>
            <person name="Ikunari K."/>
        </authorList>
    </citation>
    <scope>NUCLEOTIDE SEQUENCE</scope>
    <source>
        <strain evidence="1">EL160426</strain>
    </source>
</reference>
<accession>A0A915YLH5</accession>
<protein>
    <submittedName>
        <fullName evidence="1">Uncharacterized protein</fullName>
    </submittedName>
</protein>
<evidence type="ECO:0000313" key="1">
    <source>
        <dbReference type="EMBL" id="BDS15418.1"/>
    </source>
</evidence>
<keyword evidence="2" id="KW-1185">Reference proteome</keyword>